<evidence type="ECO:0000313" key="3">
    <source>
        <dbReference type="Proteomes" id="UP000294257"/>
    </source>
</evidence>
<evidence type="ECO:0000256" key="1">
    <source>
        <dbReference type="SAM" id="MobiDB-lite"/>
    </source>
</evidence>
<dbReference type="AlphaFoldDB" id="A0A4Q7KKV2"/>
<proteinExistence type="predicted"/>
<dbReference type="EMBL" id="SGWQ01000006">
    <property type="protein sequence ID" value="RZS36847.1"/>
    <property type="molecule type" value="Genomic_DNA"/>
</dbReference>
<name>A0A4Q7KKV2_9PSEU</name>
<gene>
    <name evidence="2" type="ORF">EV193_10681</name>
</gene>
<dbReference type="RefSeq" id="WP_130345477.1">
    <property type="nucleotide sequence ID" value="NZ_SGWQ01000006.1"/>
</dbReference>
<dbReference type="GO" id="GO:0003677">
    <property type="term" value="F:DNA binding"/>
    <property type="evidence" value="ECO:0007669"/>
    <property type="project" value="UniProtKB-KW"/>
</dbReference>
<dbReference type="OrthoDB" id="3623823at2"/>
<evidence type="ECO:0000313" key="2">
    <source>
        <dbReference type="EMBL" id="RZS36847.1"/>
    </source>
</evidence>
<sequence>MVIEREPLERSTDQLIADMDARRDALAQVEPVLKSTTGTAHDPQGTVQITVDGQGKLLKLYMRPDAVKWGADTLAKLIVDVARVAHQDATQNAYNKLGPLLGDNLTYAIEQLSGLRAPARQETEGGITAEEFQARRDERVRHESQGTQQVSPSSAADDDYDLDTFDASMLRSDR</sequence>
<dbReference type="SUPFAM" id="SSF82607">
    <property type="entry name" value="YbaB-like"/>
    <property type="match status" value="1"/>
</dbReference>
<accession>A0A4Q7KKV2</accession>
<protein>
    <submittedName>
        <fullName evidence="2">YbaB/EbfC DNA-binding family protein</fullName>
    </submittedName>
</protein>
<dbReference type="InterPro" id="IPR036894">
    <property type="entry name" value="YbaB-like_sf"/>
</dbReference>
<feature type="region of interest" description="Disordered" evidence="1">
    <location>
        <begin position="137"/>
        <end position="174"/>
    </location>
</feature>
<keyword evidence="2" id="KW-0238">DNA-binding</keyword>
<organism evidence="2 3">
    <name type="scientific">Herbihabitans rhizosphaerae</name>
    <dbReference type="NCBI Taxonomy" id="1872711"/>
    <lineage>
        <taxon>Bacteria</taxon>
        <taxon>Bacillati</taxon>
        <taxon>Actinomycetota</taxon>
        <taxon>Actinomycetes</taxon>
        <taxon>Pseudonocardiales</taxon>
        <taxon>Pseudonocardiaceae</taxon>
        <taxon>Herbihabitans</taxon>
    </lineage>
</organism>
<dbReference type="Gene3D" id="3.30.1310.10">
    <property type="entry name" value="Nucleoid-associated protein YbaB-like domain"/>
    <property type="match status" value="1"/>
</dbReference>
<comment type="caution">
    <text evidence="2">The sequence shown here is derived from an EMBL/GenBank/DDBJ whole genome shotgun (WGS) entry which is preliminary data.</text>
</comment>
<dbReference type="InterPro" id="IPR004401">
    <property type="entry name" value="YbaB/EbfC"/>
</dbReference>
<reference evidence="2 3" key="1">
    <citation type="submission" date="2019-02" db="EMBL/GenBank/DDBJ databases">
        <title>Genomic Encyclopedia of Type Strains, Phase IV (KMG-IV): sequencing the most valuable type-strain genomes for metagenomic binning, comparative biology and taxonomic classification.</title>
        <authorList>
            <person name="Goeker M."/>
        </authorList>
    </citation>
    <scope>NUCLEOTIDE SEQUENCE [LARGE SCALE GENOMIC DNA]</scope>
    <source>
        <strain evidence="2 3">DSM 101727</strain>
    </source>
</reference>
<dbReference type="Proteomes" id="UP000294257">
    <property type="component" value="Unassembled WGS sequence"/>
</dbReference>
<keyword evidence="3" id="KW-1185">Reference proteome</keyword>
<dbReference type="Pfam" id="PF02575">
    <property type="entry name" value="YbaB_DNA_bd"/>
    <property type="match status" value="1"/>
</dbReference>